<reference evidence="9 10" key="1">
    <citation type="submission" date="2019-07" db="EMBL/GenBank/DDBJ databases">
        <title>Reinekea sp. strain SSH23 genome sequencing and assembly.</title>
        <authorList>
            <person name="Kim I."/>
        </authorList>
    </citation>
    <scope>NUCLEOTIDE SEQUENCE [LARGE SCALE GENOMIC DNA]</scope>
    <source>
        <strain evidence="9 10">SSH23</strain>
    </source>
</reference>
<accession>A0A5C8Z6L5</accession>
<protein>
    <submittedName>
        <fullName evidence="9">Methyl-accepting chemotaxis protein</fullName>
    </submittedName>
</protein>
<feature type="domain" description="Methyl-accepting transducer" evidence="7">
    <location>
        <begin position="399"/>
        <end position="635"/>
    </location>
</feature>
<dbReference type="FunFam" id="1.10.287.950:FF:000001">
    <property type="entry name" value="Methyl-accepting chemotaxis sensory transducer"/>
    <property type="match status" value="1"/>
</dbReference>
<feature type="domain" description="HAMP" evidence="8">
    <location>
        <begin position="342"/>
        <end position="394"/>
    </location>
</feature>
<gene>
    <name evidence="9" type="ORF">FME95_04070</name>
</gene>
<comment type="caution">
    <text evidence="9">The sequence shown here is derived from an EMBL/GenBank/DDBJ whole genome shotgun (WGS) entry which is preliminary data.</text>
</comment>
<keyword evidence="6" id="KW-0812">Transmembrane</keyword>
<feature type="coiled-coil region" evidence="5">
    <location>
        <begin position="133"/>
        <end position="160"/>
    </location>
</feature>
<feature type="transmembrane region" description="Helical" evidence="6">
    <location>
        <begin position="323"/>
        <end position="344"/>
    </location>
</feature>
<evidence type="ECO:0000259" key="7">
    <source>
        <dbReference type="PROSITE" id="PS50111"/>
    </source>
</evidence>
<keyword evidence="5" id="KW-0175">Coiled coil</keyword>
<dbReference type="Proteomes" id="UP000321764">
    <property type="component" value="Unassembled WGS sequence"/>
</dbReference>
<dbReference type="GO" id="GO:0016020">
    <property type="term" value="C:membrane"/>
    <property type="evidence" value="ECO:0007669"/>
    <property type="project" value="UniProtKB-SubCell"/>
</dbReference>
<dbReference type="SUPFAM" id="SSF58104">
    <property type="entry name" value="Methyl-accepting chemotaxis protein (MCP) signaling domain"/>
    <property type="match status" value="1"/>
</dbReference>
<sequence>MDIKLSTKIIICFSLIGLLFMGSSWLGYKSRDNVIDSLTIITESSTPVVKLSSDLSLHVQTAELLILKLSDAKDLNEFTQKLQDVNENNALIQAMLTELEDAPIDKYVHTAIQPDLDRLNTVIEQMLEYSDKLVSHENEYLRLTLEAERISEELTLLRDKVTPLLTNILLEVEAESVISVVNQTNASVTAGMLIIEQLVNTDDIAHLQQYRDSFIHWQNAHSSLLPSLIFSSNDDNFEQFVSELSLLTLSILDAVEGNNGLLEIQRKRLELAELSQNDSNMLGERIISAEEATHSLLDTAFIINDDLANNIRKDAIQQNTINIFLAILILIAVAAISIWISSYLKRSIKVLMEQLNSLSKGHLKRIKPTRRKDEFGQLNNYMVNVIDGLRQTVSSIDQSSHIVESSVQSVATSAQSTLDIVTKQKTEIDLVSTALVEMSSTANEVAKHTEQTHAQVLSAAELSKESRGHVQSSFNSIEQISLQTGQAIGVIQELDSAVTSIEGVIDTITEIADQTNLLALNAAIEAARAGEQGRGFAVVADEVRTLATRTQESTQEIQDKIQSMVTNSRMAVDVIKQSELKVAESLEQARISDQSIVQFEGQMNEIRELSYLIATAAEEQAQTALELENSLTKIADLTDETRTTAESAKNAAVSQVDVAHSLQENVSKFLLDEA</sequence>
<dbReference type="InterPro" id="IPR024478">
    <property type="entry name" value="HlyB_4HB_MCP"/>
</dbReference>
<evidence type="ECO:0000256" key="2">
    <source>
        <dbReference type="ARBA" id="ARBA00023224"/>
    </source>
</evidence>
<evidence type="ECO:0000256" key="6">
    <source>
        <dbReference type="SAM" id="Phobius"/>
    </source>
</evidence>
<dbReference type="Pfam" id="PF00672">
    <property type="entry name" value="HAMP"/>
    <property type="match status" value="1"/>
</dbReference>
<feature type="transmembrane region" description="Helical" evidence="6">
    <location>
        <begin position="9"/>
        <end position="28"/>
    </location>
</feature>
<dbReference type="GO" id="GO:0006935">
    <property type="term" value="P:chemotaxis"/>
    <property type="evidence" value="ECO:0007669"/>
    <property type="project" value="UniProtKB-ARBA"/>
</dbReference>
<organism evidence="9 10">
    <name type="scientific">Reinekea thalattae</name>
    <dbReference type="NCBI Taxonomy" id="2593301"/>
    <lineage>
        <taxon>Bacteria</taxon>
        <taxon>Pseudomonadati</taxon>
        <taxon>Pseudomonadota</taxon>
        <taxon>Gammaproteobacteria</taxon>
        <taxon>Oceanospirillales</taxon>
        <taxon>Saccharospirillaceae</taxon>
        <taxon>Reinekea</taxon>
    </lineage>
</organism>
<dbReference type="PANTHER" id="PTHR32089:SF112">
    <property type="entry name" value="LYSOZYME-LIKE PROTEIN-RELATED"/>
    <property type="match status" value="1"/>
</dbReference>
<evidence type="ECO:0000313" key="10">
    <source>
        <dbReference type="Proteomes" id="UP000321764"/>
    </source>
</evidence>
<dbReference type="GO" id="GO:0007165">
    <property type="term" value="P:signal transduction"/>
    <property type="evidence" value="ECO:0007669"/>
    <property type="project" value="UniProtKB-KW"/>
</dbReference>
<proteinExistence type="inferred from homology"/>
<dbReference type="PROSITE" id="PS50111">
    <property type="entry name" value="CHEMOTAXIS_TRANSDUC_2"/>
    <property type="match status" value="1"/>
</dbReference>
<keyword evidence="2 4" id="KW-0807">Transducer</keyword>
<dbReference type="PANTHER" id="PTHR32089">
    <property type="entry name" value="METHYL-ACCEPTING CHEMOTAXIS PROTEIN MCPB"/>
    <property type="match status" value="1"/>
</dbReference>
<evidence type="ECO:0000256" key="4">
    <source>
        <dbReference type="PROSITE-ProRule" id="PRU00284"/>
    </source>
</evidence>
<keyword evidence="6" id="KW-1133">Transmembrane helix</keyword>
<comment type="subcellular location">
    <subcellularLocation>
        <location evidence="1">Membrane</location>
    </subcellularLocation>
</comment>
<dbReference type="Gene3D" id="1.10.287.950">
    <property type="entry name" value="Methyl-accepting chemotaxis protein"/>
    <property type="match status" value="1"/>
</dbReference>
<evidence type="ECO:0000259" key="8">
    <source>
        <dbReference type="PROSITE" id="PS50885"/>
    </source>
</evidence>
<comment type="similarity">
    <text evidence="3">Belongs to the methyl-accepting chemotaxis (MCP) protein family.</text>
</comment>
<dbReference type="Pfam" id="PF12729">
    <property type="entry name" value="4HB_MCP_1"/>
    <property type="match status" value="1"/>
</dbReference>
<dbReference type="AlphaFoldDB" id="A0A5C8Z6L5"/>
<name>A0A5C8Z6L5_9GAMM</name>
<dbReference type="EMBL" id="VKAD01000001">
    <property type="protein sequence ID" value="TXR53745.1"/>
    <property type="molecule type" value="Genomic_DNA"/>
</dbReference>
<evidence type="ECO:0000256" key="5">
    <source>
        <dbReference type="SAM" id="Coils"/>
    </source>
</evidence>
<keyword evidence="10" id="KW-1185">Reference proteome</keyword>
<feature type="coiled-coil region" evidence="5">
    <location>
        <begin position="75"/>
        <end position="102"/>
    </location>
</feature>
<dbReference type="SMART" id="SM00283">
    <property type="entry name" value="MA"/>
    <property type="match status" value="1"/>
</dbReference>
<keyword evidence="6" id="KW-0472">Membrane</keyword>
<dbReference type="RefSeq" id="WP_147713144.1">
    <property type="nucleotide sequence ID" value="NZ_VKAD01000001.1"/>
</dbReference>
<dbReference type="PROSITE" id="PS50885">
    <property type="entry name" value="HAMP"/>
    <property type="match status" value="1"/>
</dbReference>
<dbReference type="Pfam" id="PF00015">
    <property type="entry name" value="MCPsignal"/>
    <property type="match status" value="1"/>
</dbReference>
<dbReference type="InterPro" id="IPR004089">
    <property type="entry name" value="MCPsignal_dom"/>
</dbReference>
<dbReference type="InterPro" id="IPR003660">
    <property type="entry name" value="HAMP_dom"/>
</dbReference>
<evidence type="ECO:0000256" key="1">
    <source>
        <dbReference type="ARBA" id="ARBA00004370"/>
    </source>
</evidence>
<dbReference type="OrthoDB" id="5693655at2"/>
<evidence type="ECO:0000313" key="9">
    <source>
        <dbReference type="EMBL" id="TXR53745.1"/>
    </source>
</evidence>
<evidence type="ECO:0000256" key="3">
    <source>
        <dbReference type="ARBA" id="ARBA00029447"/>
    </source>
</evidence>